<gene>
    <name evidence="2" type="ORF">GCM10025881_31530</name>
</gene>
<organism evidence="2 3">
    <name type="scientific">Pseudolysinimonas kribbensis</name>
    <dbReference type="NCBI Taxonomy" id="433641"/>
    <lineage>
        <taxon>Bacteria</taxon>
        <taxon>Bacillati</taxon>
        <taxon>Actinomycetota</taxon>
        <taxon>Actinomycetes</taxon>
        <taxon>Micrococcales</taxon>
        <taxon>Microbacteriaceae</taxon>
        <taxon>Pseudolysinimonas</taxon>
    </lineage>
</organism>
<dbReference type="Gene3D" id="3.40.1190.20">
    <property type="match status" value="1"/>
</dbReference>
<proteinExistence type="predicted"/>
<evidence type="ECO:0000256" key="1">
    <source>
        <dbReference type="SAM" id="MobiDB-lite"/>
    </source>
</evidence>
<dbReference type="SUPFAM" id="SSF53613">
    <property type="entry name" value="Ribokinase-like"/>
    <property type="match status" value="1"/>
</dbReference>
<accession>A0ABQ6K7G2</accession>
<protein>
    <recommendedName>
        <fullName evidence="4">Carbohydrate kinase PfkB domain-containing protein</fullName>
    </recommendedName>
</protein>
<reference evidence="3" key="1">
    <citation type="journal article" date="2019" name="Int. J. Syst. Evol. Microbiol.">
        <title>The Global Catalogue of Microorganisms (GCM) 10K type strain sequencing project: providing services to taxonomists for standard genome sequencing and annotation.</title>
        <authorList>
            <consortium name="The Broad Institute Genomics Platform"/>
            <consortium name="The Broad Institute Genome Sequencing Center for Infectious Disease"/>
            <person name="Wu L."/>
            <person name="Ma J."/>
        </authorList>
    </citation>
    <scope>NUCLEOTIDE SEQUENCE [LARGE SCALE GENOMIC DNA]</scope>
    <source>
        <strain evidence="3">NBRC 108894</strain>
    </source>
</reference>
<name>A0ABQ6K7G2_9MICO</name>
<sequence length="141" mass="15042">MGLTRLGHVVSELCYIGDDAYGEVLHAKLRDEGIAEQPGALTAPASSVADVRLTAAGDAEYEFSVLWDVPTSIDWDGIRVVHAGSIALALSPGADHVLELLQGRPAGVRVTIDPNVRPAFLPREGRPSGWSRSSRSPTWSN</sequence>
<evidence type="ECO:0000313" key="3">
    <source>
        <dbReference type="Proteomes" id="UP001157034"/>
    </source>
</evidence>
<dbReference type="InterPro" id="IPR029056">
    <property type="entry name" value="Ribokinase-like"/>
</dbReference>
<comment type="caution">
    <text evidence="2">The sequence shown here is derived from an EMBL/GenBank/DDBJ whole genome shotgun (WGS) entry which is preliminary data.</text>
</comment>
<dbReference type="Proteomes" id="UP001157034">
    <property type="component" value="Unassembled WGS sequence"/>
</dbReference>
<keyword evidence="3" id="KW-1185">Reference proteome</keyword>
<feature type="compositionally biased region" description="Low complexity" evidence="1">
    <location>
        <begin position="127"/>
        <end position="141"/>
    </location>
</feature>
<evidence type="ECO:0000313" key="2">
    <source>
        <dbReference type="EMBL" id="GMA96329.1"/>
    </source>
</evidence>
<feature type="region of interest" description="Disordered" evidence="1">
    <location>
        <begin position="122"/>
        <end position="141"/>
    </location>
</feature>
<evidence type="ECO:0008006" key="4">
    <source>
        <dbReference type="Google" id="ProtNLM"/>
    </source>
</evidence>
<dbReference type="EMBL" id="BSVB01000001">
    <property type="protein sequence ID" value="GMA96329.1"/>
    <property type="molecule type" value="Genomic_DNA"/>
</dbReference>